<feature type="modified residue" description="4-aspartylphosphate" evidence="5">
    <location>
        <position position="57"/>
    </location>
</feature>
<dbReference type="Pfam" id="PF00196">
    <property type="entry name" value="GerE"/>
    <property type="match status" value="1"/>
</dbReference>
<dbReference type="InterPro" id="IPR039420">
    <property type="entry name" value="WalR-like"/>
</dbReference>
<keyword evidence="1 5" id="KW-0597">Phosphoprotein</keyword>
<gene>
    <name evidence="9" type="primary">nreC_1</name>
    <name evidence="9" type="ORF">RN50_01968</name>
</gene>
<dbReference type="Proteomes" id="UP000033572">
    <property type="component" value="Unassembled WGS sequence"/>
</dbReference>
<sequence length="244" mass="26262">MTPPISILLVDDQQLIRLGFRMVLDAEEDLIVVGEAADGHAAIAQAAALRPDIVLMDIRMPGLDGIAATEAIVREHPDTRVLVLTTFDLDEYAFGAIRAGASGFLLKDAQRHEMIAAVRAVHRGDAVLAPRVTRMLLQHVAPTLGASETVPSSTATPSTTATPSSTASRDEALSELTDRERDVFLEIARGLTNLEIAQTLYVSESTVKTHVGRILAKLDARDRIHLVILAHRLGLTDDDAPPSD</sequence>
<name>A0A0F0KP22_9MICO</name>
<dbReference type="AlphaFoldDB" id="A0A0F0KP22"/>
<keyword evidence="2" id="KW-0805">Transcription regulation</keyword>
<dbReference type="PANTHER" id="PTHR43214:SF24">
    <property type="entry name" value="TRANSCRIPTIONAL REGULATORY PROTEIN NARL-RELATED"/>
    <property type="match status" value="1"/>
</dbReference>
<dbReference type="PROSITE" id="PS50043">
    <property type="entry name" value="HTH_LUXR_2"/>
    <property type="match status" value="1"/>
</dbReference>
<dbReference type="InterPro" id="IPR016032">
    <property type="entry name" value="Sig_transdc_resp-reg_C-effctor"/>
</dbReference>
<evidence type="ECO:0000259" key="8">
    <source>
        <dbReference type="PROSITE" id="PS50110"/>
    </source>
</evidence>
<dbReference type="CDD" id="cd17535">
    <property type="entry name" value="REC_NarL-like"/>
    <property type="match status" value="1"/>
</dbReference>
<dbReference type="GO" id="GO:0000160">
    <property type="term" value="P:phosphorelay signal transduction system"/>
    <property type="evidence" value="ECO:0007669"/>
    <property type="project" value="InterPro"/>
</dbReference>
<dbReference type="PANTHER" id="PTHR43214">
    <property type="entry name" value="TWO-COMPONENT RESPONSE REGULATOR"/>
    <property type="match status" value="1"/>
</dbReference>
<evidence type="ECO:0000256" key="6">
    <source>
        <dbReference type="SAM" id="MobiDB-lite"/>
    </source>
</evidence>
<dbReference type="GeneID" id="94445194"/>
<evidence type="ECO:0000256" key="1">
    <source>
        <dbReference type="ARBA" id="ARBA00022553"/>
    </source>
</evidence>
<keyword evidence="3" id="KW-0238">DNA-binding</keyword>
<dbReference type="PROSITE" id="PS00622">
    <property type="entry name" value="HTH_LUXR_1"/>
    <property type="match status" value="1"/>
</dbReference>
<comment type="caution">
    <text evidence="9">The sequence shown here is derived from an EMBL/GenBank/DDBJ whole genome shotgun (WGS) entry which is preliminary data.</text>
</comment>
<dbReference type="SMART" id="SM00421">
    <property type="entry name" value="HTH_LUXR"/>
    <property type="match status" value="1"/>
</dbReference>
<dbReference type="GO" id="GO:0006355">
    <property type="term" value="P:regulation of DNA-templated transcription"/>
    <property type="evidence" value="ECO:0007669"/>
    <property type="project" value="InterPro"/>
</dbReference>
<accession>A0A0F0KP22</accession>
<dbReference type="InterPro" id="IPR000792">
    <property type="entry name" value="Tscrpt_reg_LuxR_C"/>
</dbReference>
<dbReference type="InterPro" id="IPR001789">
    <property type="entry name" value="Sig_transdc_resp-reg_receiver"/>
</dbReference>
<dbReference type="InterPro" id="IPR011006">
    <property type="entry name" value="CheY-like_superfamily"/>
</dbReference>
<dbReference type="Gene3D" id="3.40.50.2300">
    <property type="match status" value="1"/>
</dbReference>
<evidence type="ECO:0000259" key="7">
    <source>
        <dbReference type="PROSITE" id="PS50043"/>
    </source>
</evidence>
<dbReference type="SUPFAM" id="SSF46894">
    <property type="entry name" value="C-terminal effector domain of the bipartite response regulators"/>
    <property type="match status" value="1"/>
</dbReference>
<dbReference type="PROSITE" id="PS50110">
    <property type="entry name" value="RESPONSE_REGULATORY"/>
    <property type="match status" value="1"/>
</dbReference>
<reference evidence="9 10" key="1">
    <citation type="submission" date="2015-02" db="EMBL/GenBank/DDBJ databases">
        <title>Draft genome sequences of ten Microbacterium spp. with emphasis on heavy metal contaminated environments.</title>
        <authorList>
            <person name="Corretto E."/>
        </authorList>
    </citation>
    <scope>NUCLEOTIDE SEQUENCE [LARGE SCALE GENOMIC DNA]</scope>
    <source>
        <strain evidence="9 10">DSM 12966</strain>
    </source>
</reference>
<dbReference type="RefSeq" id="WP_045254324.1">
    <property type="nucleotide sequence ID" value="NZ_CP031425.1"/>
</dbReference>
<feature type="domain" description="HTH luxR-type" evidence="7">
    <location>
        <begin position="169"/>
        <end position="234"/>
    </location>
</feature>
<dbReference type="Pfam" id="PF00072">
    <property type="entry name" value="Response_reg"/>
    <property type="match status" value="1"/>
</dbReference>
<dbReference type="PRINTS" id="PR00038">
    <property type="entry name" value="HTHLUXR"/>
</dbReference>
<evidence type="ECO:0000256" key="3">
    <source>
        <dbReference type="ARBA" id="ARBA00023125"/>
    </source>
</evidence>
<dbReference type="SUPFAM" id="SSF52172">
    <property type="entry name" value="CheY-like"/>
    <property type="match status" value="1"/>
</dbReference>
<evidence type="ECO:0000313" key="9">
    <source>
        <dbReference type="EMBL" id="KJL21001.1"/>
    </source>
</evidence>
<dbReference type="EMBL" id="JYIU01000042">
    <property type="protein sequence ID" value="KJL21001.1"/>
    <property type="molecule type" value="Genomic_DNA"/>
</dbReference>
<evidence type="ECO:0000256" key="4">
    <source>
        <dbReference type="ARBA" id="ARBA00023163"/>
    </source>
</evidence>
<dbReference type="SMART" id="SM00448">
    <property type="entry name" value="REC"/>
    <property type="match status" value="1"/>
</dbReference>
<feature type="compositionally biased region" description="Low complexity" evidence="6">
    <location>
        <begin position="151"/>
        <end position="167"/>
    </location>
</feature>
<evidence type="ECO:0000256" key="2">
    <source>
        <dbReference type="ARBA" id="ARBA00023015"/>
    </source>
</evidence>
<organism evidence="9 10">
    <name type="scientific">Microbacterium foliorum</name>
    <dbReference type="NCBI Taxonomy" id="104336"/>
    <lineage>
        <taxon>Bacteria</taxon>
        <taxon>Bacillati</taxon>
        <taxon>Actinomycetota</taxon>
        <taxon>Actinomycetes</taxon>
        <taxon>Micrococcales</taxon>
        <taxon>Microbacteriaceae</taxon>
        <taxon>Microbacterium</taxon>
    </lineage>
</organism>
<dbReference type="InterPro" id="IPR058245">
    <property type="entry name" value="NreC/VraR/RcsB-like_REC"/>
</dbReference>
<evidence type="ECO:0000256" key="5">
    <source>
        <dbReference type="PROSITE-ProRule" id="PRU00169"/>
    </source>
</evidence>
<dbReference type="GO" id="GO:0003677">
    <property type="term" value="F:DNA binding"/>
    <property type="evidence" value="ECO:0007669"/>
    <property type="project" value="UniProtKB-KW"/>
</dbReference>
<dbReference type="CDD" id="cd06170">
    <property type="entry name" value="LuxR_C_like"/>
    <property type="match status" value="1"/>
</dbReference>
<protein>
    <submittedName>
        <fullName evidence="9">Oxygen regulatory protein NreC</fullName>
    </submittedName>
</protein>
<evidence type="ECO:0000313" key="10">
    <source>
        <dbReference type="Proteomes" id="UP000033572"/>
    </source>
</evidence>
<keyword evidence="10" id="KW-1185">Reference proteome</keyword>
<feature type="region of interest" description="Disordered" evidence="6">
    <location>
        <begin position="146"/>
        <end position="173"/>
    </location>
</feature>
<dbReference type="PATRIC" id="fig|104336.4.peg.2006"/>
<keyword evidence="4" id="KW-0804">Transcription</keyword>
<feature type="domain" description="Response regulatory" evidence="8">
    <location>
        <begin position="6"/>
        <end position="122"/>
    </location>
</feature>
<dbReference type="KEGG" id="mfol:DXT68_12385"/>
<proteinExistence type="predicted"/>